<reference evidence="2" key="1">
    <citation type="submission" date="2024-05" db="EMBL/GenBank/DDBJ databases">
        <title>Planctomycetes of the genus Singulisphaera possess chitinolytic capabilities.</title>
        <authorList>
            <person name="Ivanova A."/>
        </authorList>
    </citation>
    <scope>NUCLEOTIDE SEQUENCE</scope>
    <source>
        <strain evidence="2">Ch08T</strain>
    </source>
</reference>
<proteinExistence type="predicted"/>
<evidence type="ECO:0008006" key="3">
    <source>
        <dbReference type="Google" id="ProtNLM"/>
    </source>
</evidence>
<keyword evidence="1" id="KW-1133">Transmembrane helix</keyword>
<name>A0AAU7CQT2_9BACT</name>
<feature type="transmembrane region" description="Helical" evidence="1">
    <location>
        <begin position="60"/>
        <end position="80"/>
    </location>
</feature>
<feature type="transmembrane region" description="Helical" evidence="1">
    <location>
        <begin position="16"/>
        <end position="40"/>
    </location>
</feature>
<dbReference type="EMBL" id="CP155447">
    <property type="protein sequence ID" value="XBH07808.1"/>
    <property type="molecule type" value="Genomic_DNA"/>
</dbReference>
<dbReference type="RefSeq" id="WP_406700648.1">
    <property type="nucleotide sequence ID" value="NZ_CP155447.1"/>
</dbReference>
<keyword evidence="1" id="KW-0472">Membrane</keyword>
<keyword evidence="1" id="KW-0812">Transmembrane</keyword>
<gene>
    <name evidence="2" type="ORF">V5E97_17775</name>
</gene>
<accession>A0AAU7CQT2</accession>
<protein>
    <recommendedName>
        <fullName evidence="3">DUF997 family protein</fullName>
    </recommendedName>
</protein>
<dbReference type="AlphaFoldDB" id="A0AAU7CQT2"/>
<organism evidence="2">
    <name type="scientific">Singulisphaera sp. Ch08</name>
    <dbReference type="NCBI Taxonomy" id="3120278"/>
    <lineage>
        <taxon>Bacteria</taxon>
        <taxon>Pseudomonadati</taxon>
        <taxon>Planctomycetota</taxon>
        <taxon>Planctomycetia</taxon>
        <taxon>Isosphaerales</taxon>
        <taxon>Isosphaeraceae</taxon>
        <taxon>Singulisphaera</taxon>
    </lineage>
</organism>
<evidence type="ECO:0000256" key="1">
    <source>
        <dbReference type="SAM" id="Phobius"/>
    </source>
</evidence>
<evidence type="ECO:0000313" key="2">
    <source>
        <dbReference type="EMBL" id="XBH07808.1"/>
    </source>
</evidence>
<sequence>MSGDIDPVLKHSRREAIIIGVAWLISTIYCCAYCYWAGYIREGRPLGVDDVRPIFGMPSWVFWGIMVPWLFCSLFTFWFAGFYMADDDLGADHTDELESDIREGGLH</sequence>